<keyword evidence="2" id="KW-0813">Transport</keyword>
<reference evidence="10" key="3">
    <citation type="submission" date="2022-01" db="EMBL/GenBank/DDBJ databases">
        <authorList>
            <person name="Rubenstein D.R."/>
        </authorList>
    </citation>
    <scope>NUCLEOTIDE SEQUENCE</scope>
    <source>
        <strain evidence="10">SS15</strain>
        <tissue evidence="10">Liver</tissue>
    </source>
</reference>
<evidence type="ECO:0000256" key="4">
    <source>
        <dbReference type="ARBA" id="ARBA00022989"/>
    </source>
</evidence>
<dbReference type="InterPro" id="IPR004680">
    <property type="entry name" value="Cit_transptr-like_dom"/>
</dbReference>
<dbReference type="PANTHER" id="PTHR43568">
    <property type="entry name" value="P PROTEIN"/>
    <property type="match status" value="1"/>
</dbReference>
<feature type="compositionally biased region" description="Basic and acidic residues" evidence="6">
    <location>
        <begin position="107"/>
        <end position="118"/>
    </location>
</feature>
<evidence type="ECO:0000256" key="7">
    <source>
        <dbReference type="SAM" id="Phobius"/>
    </source>
</evidence>
<feature type="region of interest" description="Disordered" evidence="6">
    <location>
        <begin position="95"/>
        <end position="118"/>
    </location>
</feature>
<dbReference type="GO" id="GO:0033162">
    <property type="term" value="C:melanosome membrane"/>
    <property type="evidence" value="ECO:0007669"/>
    <property type="project" value="TreeGrafter"/>
</dbReference>
<feature type="transmembrane region" description="Helical" evidence="7">
    <location>
        <begin position="827"/>
        <end position="848"/>
    </location>
</feature>
<evidence type="ECO:0000259" key="8">
    <source>
        <dbReference type="Pfam" id="PF03600"/>
    </source>
</evidence>
<evidence type="ECO:0000256" key="5">
    <source>
        <dbReference type="ARBA" id="ARBA00023136"/>
    </source>
</evidence>
<accession>A0A835U0Q4</accession>
<dbReference type="InterPro" id="IPR051475">
    <property type="entry name" value="Diverse_Ion_Transporter"/>
</dbReference>
<evidence type="ECO:0000256" key="6">
    <source>
        <dbReference type="SAM" id="MobiDB-lite"/>
    </source>
</evidence>
<dbReference type="GO" id="GO:0042438">
    <property type="term" value="P:melanin biosynthetic process"/>
    <property type="evidence" value="ECO:0007669"/>
    <property type="project" value="TreeGrafter"/>
</dbReference>
<dbReference type="EMBL" id="JADDUC010000029">
    <property type="protein sequence ID" value="KAG0123433.1"/>
    <property type="molecule type" value="Genomic_DNA"/>
</dbReference>
<evidence type="ECO:0000256" key="1">
    <source>
        <dbReference type="ARBA" id="ARBA00004141"/>
    </source>
</evidence>
<feature type="transmembrane region" description="Helical" evidence="7">
    <location>
        <begin position="778"/>
        <end position="807"/>
    </location>
</feature>
<evidence type="ECO:0000313" key="10">
    <source>
        <dbReference type="EMBL" id="KAI1241725.1"/>
    </source>
</evidence>
<feature type="transmembrane region" description="Helical" evidence="7">
    <location>
        <begin position="731"/>
        <end position="757"/>
    </location>
</feature>
<keyword evidence="5 7" id="KW-0472">Membrane</keyword>
<evidence type="ECO:0000256" key="2">
    <source>
        <dbReference type="ARBA" id="ARBA00022448"/>
    </source>
</evidence>
<evidence type="ECO:0000313" key="11">
    <source>
        <dbReference type="Proteomes" id="UP000618051"/>
    </source>
</evidence>
<feature type="transmembrane region" description="Helical" evidence="7">
    <location>
        <begin position="656"/>
        <end position="677"/>
    </location>
</feature>
<gene>
    <name evidence="10" type="ORF">IHE44_0005214</name>
    <name evidence="9" type="ORF">IHE44_007526</name>
</gene>
<evidence type="ECO:0000256" key="3">
    <source>
        <dbReference type="ARBA" id="ARBA00022692"/>
    </source>
</evidence>
<feature type="transmembrane region" description="Helical" evidence="7">
    <location>
        <begin position="457"/>
        <end position="475"/>
    </location>
</feature>
<feature type="transmembrane region" description="Helical" evidence="7">
    <location>
        <begin position="689"/>
        <end position="711"/>
    </location>
</feature>
<keyword evidence="3 7" id="KW-0812">Transmembrane</keyword>
<feature type="domain" description="Citrate transporter-like" evidence="8">
    <location>
        <begin position="377"/>
        <end position="785"/>
    </location>
</feature>
<feature type="transmembrane region" description="Helical" evidence="7">
    <location>
        <begin position="425"/>
        <end position="445"/>
    </location>
</feature>
<reference evidence="10 11" key="2">
    <citation type="journal article" date="2021" name="J. Hered.">
        <title>Feather Gene Expression Elucidates the Developmental Basis of Plumage Iridescence in African Starlings.</title>
        <authorList>
            <person name="Rubenstein D.R."/>
            <person name="Corvelo A."/>
            <person name="MacManes M.D."/>
            <person name="Maia R."/>
            <person name="Narzisi G."/>
            <person name="Rousaki A."/>
            <person name="Vandenabeele P."/>
            <person name="Shawkey M.D."/>
            <person name="Solomon J."/>
        </authorList>
    </citation>
    <scope>NUCLEOTIDE SEQUENCE [LARGE SCALE GENOMIC DNA]</scope>
    <source>
        <strain evidence="10">SS15</strain>
    </source>
</reference>
<dbReference type="GO" id="GO:0030318">
    <property type="term" value="P:melanocyte differentiation"/>
    <property type="evidence" value="ECO:0007669"/>
    <property type="project" value="TreeGrafter"/>
</dbReference>
<proteinExistence type="predicted"/>
<organism evidence="9">
    <name type="scientific">Lamprotornis superbus</name>
    <dbReference type="NCBI Taxonomy" id="245042"/>
    <lineage>
        <taxon>Eukaryota</taxon>
        <taxon>Metazoa</taxon>
        <taxon>Chordata</taxon>
        <taxon>Craniata</taxon>
        <taxon>Vertebrata</taxon>
        <taxon>Euteleostomi</taxon>
        <taxon>Archelosauria</taxon>
        <taxon>Archosauria</taxon>
        <taxon>Dinosauria</taxon>
        <taxon>Saurischia</taxon>
        <taxon>Theropoda</taxon>
        <taxon>Coelurosauria</taxon>
        <taxon>Aves</taxon>
        <taxon>Neognathae</taxon>
        <taxon>Neoaves</taxon>
        <taxon>Telluraves</taxon>
        <taxon>Australaves</taxon>
        <taxon>Passeriformes</taxon>
        <taxon>Sturnidae</taxon>
        <taxon>Lamprotornis</taxon>
    </lineage>
</organism>
<name>A0A835U0Q4_9PASS</name>
<feature type="transmembrane region" description="Helical" evidence="7">
    <location>
        <begin position="943"/>
        <end position="962"/>
    </location>
</feature>
<feature type="transmembrane region" description="Helical" evidence="7">
    <location>
        <begin position="540"/>
        <end position="566"/>
    </location>
</feature>
<sequence length="1222" mass="136823">VAAKPVTRSCNELQLLKEYHGMVASLGQPQTLCEKSAIEEDGCIALGKDFTPVPMQGRVKPTSQSDFEKKCCKGPVTAEQEGLQGQPAIIVLMDQQQSETTQSSAHSRSELHQGQHQDLEPGLSELDRYHFNFSKLFSSRSKNTVFTEKTPLLKVSSEENGLQCMALHNPDFTTDDDSWDNSSAEFERRFRLESEMTSFPRSSSEKYEILDNLHVKFNLSKMRCCLKFLKVTGLFIFVVACSILFSVYPDPAMNLTDFGDSALLKLDIGGPFGAQVVDEHTQEYTVVQISQNEDTGSRRRRQQQVVYNWSLPLSSRRNQQIITTRTFQIPNRGTIFINIQAFLQESRSVPLSMKHQYLHANIEAQVTVASVILVGVYVLIILEIVHRTLAAMLGSLAALAALAIVGERPSMVKVVEWIDYETLVLLFGMMVLVAIFSETGFFDYCAVKAYRFSRGKVWAMITLLCLIAAILSAFLDNVTTMLLFTPVTIRLCEVLNLDPRHVLIAEVIFTNIGGAATAVGDPPNVIIVSKQELRKRGLDFAAFTGHMFLGICLVVLVSFPFLRLLYWNKKLYNKEPKLKHEIYVWRLTAQRINPASREETAVKCLLMQKVLTLEMLLRKKLRTFHRITDKILLVKCLTVLGCVILVFFLNSFVPGIYLDLGWIAMLGALWLLVLADVHDFEMILNRVEWATLLFFAALFVLMEALAHLHLIDYIGEQTALLIKVVPEDQRLAVAIILVLWVSALASSVIDNIPFTATMIPVLLNLSKDPDVNLPMKPLIFSLAMGACLGGNGTLIGASANVVCAGIAEQHGYGFSFMEFFRLGFPMMIVSCTVGMCYLLVAHVVVVCWKEENKNAANDIHLFMLANTSEHFGAREISLASEVLHQQDSDEIFSLLCYSSCQKKTTKSSVAVATMIGSSDSLAVVSVSALLNESVMGKQPSQDVVLAIITIILAGIKDLLLFLRKSTHYAGCELFTSVAVIIIICRGGELIRAASNSTTVIFTFVAEGRQSTRKEIKGEGISSAVLIPVASYCIFISQTNEHEKSSLEKTDAREAPINSWLHNYLCFLERNYLHNFACCKDLFFVVGVVIEAGGTRFFLFLLSISEEDKPSQENRRTDLKRENLFELPDYGEGNYILWGPCRNRFAAGRAEDCPDYDPDISKLLKKKQGDKLMLEIYKWYFSDFWEMACTDADGATHYAQQEELKRLLDAFFVVVDLRKSQAF</sequence>
<protein>
    <recommendedName>
        <fullName evidence="8">Citrate transporter-like domain-containing protein</fullName>
    </recommendedName>
</protein>
<comment type="caution">
    <text evidence="9">The sequence shown here is derived from an EMBL/GenBank/DDBJ whole genome shotgun (WGS) entry which is preliminary data.</text>
</comment>
<dbReference type="Pfam" id="PF03600">
    <property type="entry name" value="CitMHS"/>
    <property type="match status" value="1"/>
</dbReference>
<reference evidence="9" key="1">
    <citation type="submission" date="2020-10" db="EMBL/GenBank/DDBJ databases">
        <title>Feather gene expression reveals the developmental basis of iridescence in African starlings.</title>
        <authorList>
            <person name="Rubenstein D.R."/>
        </authorList>
    </citation>
    <scope>NUCLEOTIDE SEQUENCE</scope>
    <source>
        <strain evidence="9">SS15</strain>
        <tissue evidence="9">Liver</tissue>
    </source>
</reference>
<dbReference type="GO" id="GO:0055085">
    <property type="term" value="P:transmembrane transport"/>
    <property type="evidence" value="ECO:0007669"/>
    <property type="project" value="InterPro"/>
</dbReference>
<feature type="transmembrane region" description="Helical" evidence="7">
    <location>
        <begin position="389"/>
        <end position="405"/>
    </location>
</feature>
<feature type="compositionally biased region" description="Polar residues" evidence="6">
    <location>
        <begin position="95"/>
        <end position="106"/>
    </location>
</feature>
<keyword evidence="11" id="KW-1185">Reference proteome</keyword>
<dbReference type="AlphaFoldDB" id="A0A835U0Q4"/>
<feature type="transmembrane region" description="Helical" evidence="7">
    <location>
        <begin position="362"/>
        <end position="382"/>
    </location>
</feature>
<dbReference type="PANTHER" id="PTHR43568:SF1">
    <property type="entry name" value="P PROTEIN"/>
    <property type="match status" value="1"/>
</dbReference>
<keyword evidence="4 7" id="KW-1133">Transmembrane helix</keyword>
<comment type="subcellular location">
    <subcellularLocation>
        <location evidence="1">Membrane</location>
        <topology evidence="1">Multi-pass membrane protein</topology>
    </subcellularLocation>
</comment>
<dbReference type="CDD" id="cd01116">
    <property type="entry name" value="P_permease"/>
    <property type="match status" value="1"/>
</dbReference>
<dbReference type="OrthoDB" id="442352at2759"/>
<feature type="transmembrane region" description="Helical" evidence="7">
    <location>
        <begin position="909"/>
        <end position="931"/>
    </location>
</feature>
<evidence type="ECO:0000313" key="9">
    <source>
        <dbReference type="EMBL" id="KAG0123433.1"/>
    </source>
</evidence>
<dbReference type="Proteomes" id="UP000618051">
    <property type="component" value="Unassembled WGS sequence"/>
</dbReference>
<feature type="non-terminal residue" evidence="9">
    <location>
        <position position="1222"/>
    </location>
</feature>
<dbReference type="EMBL" id="JADDUC020000002">
    <property type="protein sequence ID" value="KAI1241725.1"/>
    <property type="molecule type" value="Genomic_DNA"/>
</dbReference>
<feature type="transmembrane region" description="Helical" evidence="7">
    <location>
        <begin position="228"/>
        <end position="248"/>
    </location>
</feature>
<feature type="transmembrane region" description="Helical" evidence="7">
    <location>
        <begin position="632"/>
        <end position="650"/>
    </location>
</feature>